<proteinExistence type="predicted"/>
<evidence type="ECO:0000313" key="1">
    <source>
        <dbReference type="EMBL" id="KAG8175950.1"/>
    </source>
</evidence>
<dbReference type="AlphaFoldDB" id="A0AAV6TV77"/>
<accession>A0AAV6TV77</accession>
<comment type="caution">
    <text evidence="1">The sequence shown here is derived from an EMBL/GenBank/DDBJ whole genome shotgun (WGS) entry which is preliminary data.</text>
</comment>
<evidence type="ECO:0000313" key="2">
    <source>
        <dbReference type="Proteomes" id="UP000827092"/>
    </source>
</evidence>
<organism evidence="1 2">
    <name type="scientific">Oedothorax gibbosus</name>
    <dbReference type="NCBI Taxonomy" id="931172"/>
    <lineage>
        <taxon>Eukaryota</taxon>
        <taxon>Metazoa</taxon>
        <taxon>Ecdysozoa</taxon>
        <taxon>Arthropoda</taxon>
        <taxon>Chelicerata</taxon>
        <taxon>Arachnida</taxon>
        <taxon>Araneae</taxon>
        <taxon>Araneomorphae</taxon>
        <taxon>Entelegynae</taxon>
        <taxon>Araneoidea</taxon>
        <taxon>Linyphiidae</taxon>
        <taxon>Erigoninae</taxon>
        <taxon>Oedothorax</taxon>
    </lineage>
</organism>
<dbReference type="Proteomes" id="UP000827092">
    <property type="component" value="Unassembled WGS sequence"/>
</dbReference>
<keyword evidence="2" id="KW-1185">Reference proteome</keyword>
<dbReference type="EMBL" id="JAFNEN010000938">
    <property type="protein sequence ID" value="KAG8175950.1"/>
    <property type="molecule type" value="Genomic_DNA"/>
</dbReference>
<sequence>MTPTVPLMQRLDDGKSRSHNCNARFSSFIKQSFHTHLRWITLFLDFGKQAFAVFQQQFFPDVDFEPASVSDRPAADTIIDLLKMKQVNKLQVLHLHQKLRANIQNPCHGKIIVLGRRRREP</sequence>
<gene>
    <name evidence="1" type="ORF">JTE90_026934</name>
</gene>
<reference evidence="1 2" key="1">
    <citation type="journal article" date="2022" name="Nat. Ecol. Evol.">
        <title>A masculinizing supergene underlies an exaggerated male reproductive morph in a spider.</title>
        <authorList>
            <person name="Hendrickx F."/>
            <person name="De Corte Z."/>
            <person name="Sonet G."/>
            <person name="Van Belleghem S.M."/>
            <person name="Kostlbacher S."/>
            <person name="Vangestel C."/>
        </authorList>
    </citation>
    <scope>NUCLEOTIDE SEQUENCE [LARGE SCALE GENOMIC DNA]</scope>
    <source>
        <strain evidence="1">W744_W776</strain>
    </source>
</reference>
<protein>
    <submittedName>
        <fullName evidence="1">Uncharacterized protein</fullName>
    </submittedName>
</protein>
<name>A0AAV6TV77_9ARAC</name>